<dbReference type="EMBL" id="BARV01043646">
    <property type="protein sequence ID" value="GAI65065.1"/>
    <property type="molecule type" value="Genomic_DNA"/>
</dbReference>
<dbReference type="Pfam" id="PF13692">
    <property type="entry name" value="Glyco_trans_1_4"/>
    <property type="match status" value="1"/>
</dbReference>
<gene>
    <name evidence="1" type="ORF">S06H3_65046</name>
</gene>
<protein>
    <submittedName>
        <fullName evidence="1">Uncharacterized protein</fullName>
    </submittedName>
</protein>
<organism evidence="1">
    <name type="scientific">marine sediment metagenome</name>
    <dbReference type="NCBI Taxonomy" id="412755"/>
    <lineage>
        <taxon>unclassified sequences</taxon>
        <taxon>metagenomes</taxon>
        <taxon>ecological metagenomes</taxon>
    </lineage>
</organism>
<name>X1RPH5_9ZZZZ</name>
<evidence type="ECO:0000313" key="1">
    <source>
        <dbReference type="EMBL" id="GAI65065.1"/>
    </source>
</evidence>
<reference evidence="1" key="1">
    <citation type="journal article" date="2014" name="Front. Microbiol.">
        <title>High frequency of phylogenetically diverse reductive dehalogenase-homologous genes in deep subseafloor sedimentary metagenomes.</title>
        <authorList>
            <person name="Kawai M."/>
            <person name="Futagami T."/>
            <person name="Toyoda A."/>
            <person name="Takaki Y."/>
            <person name="Nishi S."/>
            <person name="Hori S."/>
            <person name="Arai W."/>
            <person name="Tsubouchi T."/>
            <person name="Morono Y."/>
            <person name="Uchiyama I."/>
            <person name="Ito T."/>
            <person name="Fujiyama A."/>
            <person name="Inagaki F."/>
            <person name="Takami H."/>
        </authorList>
    </citation>
    <scope>NUCLEOTIDE SEQUENCE</scope>
    <source>
        <strain evidence="1">Expedition CK06-06</strain>
    </source>
</reference>
<dbReference type="Gene3D" id="3.40.50.2000">
    <property type="entry name" value="Glycogen Phosphorylase B"/>
    <property type="match status" value="1"/>
</dbReference>
<feature type="non-terminal residue" evidence="1">
    <location>
        <position position="1"/>
    </location>
</feature>
<feature type="non-terminal residue" evidence="1">
    <location>
        <position position="106"/>
    </location>
</feature>
<sequence>NELWKKYDFEFRIIAAVSRGGFARPVNFIPWRLGEAESKVAECHIGVAPLTSGSKEFTKPPSKPILYMALKLAVVATETPPYKTLIRNGENGYLIPGNNPEDWYKA</sequence>
<proteinExistence type="predicted"/>
<accession>X1RPH5</accession>
<dbReference type="SUPFAM" id="SSF53756">
    <property type="entry name" value="UDP-Glycosyltransferase/glycogen phosphorylase"/>
    <property type="match status" value="1"/>
</dbReference>
<comment type="caution">
    <text evidence="1">The sequence shown here is derived from an EMBL/GenBank/DDBJ whole genome shotgun (WGS) entry which is preliminary data.</text>
</comment>
<dbReference type="AlphaFoldDB" id="X1RPH5"/>